<dbReference type="EMBL" id="JADOUF010000001">
    <property type="protein sequence ID" value="MBG6135814.1"/>
    <property type="molecule type" value="Genomic_DNA"/>
</dbReference>
<sequence>MRHQHSRRDFAARSGAVTAAAATAAVVFALTGCGTKVGDTSPVSSNVPLTVWSNWPQGTPQDVVYQKIAADFTAATGIKVKLTAPSKDNTAALLNAAATGGDSPDVFVTAAGPLARLRAGGALADPAPALAQTVPGTGKTLAQLIPQVYLTASSDKTGVGMVPEIVDGNGVWFDAARTPELAANPPATFDQLLRAAAGYKAEGKVAFAQEGAQSRYNMWWFFMLQLRQNGAGSFAGLSQSAAAWDSPGVLTAAKQVEQLARGGYFQPGFEGSVYPNAQNQWRSGKMVMELNGSWLASETKPVAPAGSKPEVFAFPAVAGAAHNSLQYQSTIGYAIDAKSAHQDWAARYIAFAMQPRYQEMMATQTINIPALNGVLAPPELRALQQIEMTATEIAQNWDNAPSVAPKWWTDVLPPLDDKLIKGQLTAEQFVAAAKQDTAAYLAGGVK</sequence>
<dbReference type="PROSITE" id="PS51257">
    <property type="entry name" value="PROKAR_LIPOPROTEIN"/>
    <property type="match status" value="1"/>
</dbReference>
<dbReference type="PANTHER" id="PTHR43649:SF12">
    <property type="entry name" value="DIACETYLCHITOBIOSE BINDING PROTEIN DASA"/>
    <property type="match status" value="1"/>
</dbReference>
<evidence type="ECO:0000313" key="3">
    <source>
        <dbReference type="Proteomes" id="UP000622552"/>
    </source>
</evidence>
<evidence type="ECO:0000256" key="1">
    <source>
        <dbReference type="SAM" id="SignalP"/>
    </source>
</evidence>
<dbReference type="InterPro" id="IPR006311">
    <property type="entry name" value="TAT_signal"/>
</dbReference>
<gene>
    <name evidence="2" type="ORF">IW245_002008</name>
</gene>
<reference evidence="2" key="1">
    <citation type="submission" date="2020-11" db="EMBL/GenBank/DDBJ databases">
        <title>Sequencing the genomes of 1000 actinobacteria strains.</title>
        <authorList>
            <person name="Klenk H.-P."/>
        </authorList>
    </citation>
    <scope>NUCLEOTIDE SEQUENCE</scope>
    <source>
        <strain evidence="2">DSM 45356</strain>
    </source>
</reference>
<feature type="chain" id="PRO_5038429292" evidence="1">
    <location>
        <begin position="30"/>
        <end position="446"/>
    </location>
</feature>
<dbReference type="InterPro" id="IPR006059">
    <property type="entry name" value="SBP"/>
</dbReference>
<accession>A0A8J7KI45</accession>
<protein>
    <submittedName>
        <fullName evidence="2">Raffinose/stachyose/melibiose transport system substrate-binding protein</fullName>
    </submittedName>
</protein>
<dbReference type="RefSeq" id="WP_197002874.1">
    <property type="nucleotide sequence ID" value="NZ_BONS01000002.1"/>
</dbReference>
<dbReference type="AlphaFoldDB" id="A0A8J7KI45"/>
<dbReference type="Gene3D" id="3.40.190.10">
    <property type="entry name" value="Periplasmic binding protein-like II"/>
    <property type="match status" value="2"/>
</dbReference>
<comment type="caution">
    <text evidence="2">The sequence shown here is derived from an EMBL/GenBank/DDBJ whole genome shotgun (WGS) entry which is preliminary data.</text>
</comment>
<dbReference type="PROSITE" id="PS51318">
    <property type="entry name" value="TAT"/>
    <property type="match status" value="1"/>
</dbReference>
<dbReference type="InterPro" id="IPR050490">
    <property type="entry name" value="Bact_solute-bd_prot1"/>
</dbReference>
<dbReference type="Pfam" id="PF13416">
    <property type="entry name" value="SBP_bac_8"/>
    <property type="match status" value="1"/>
</dbReference>
<proteinExistence type="predicted"/>
<keyword evidence="1" id="KW-0732">Signal</keyword>
<evidence type="ECO:0000313" key="2">
    <source>
        <dbReference type="EMBL" id="MBG6135814.1"/>
    </source>
</evidence>
<organism evidence="2 3">
    <name type="scientific">Longispora fulva</name>
    <dbReference type="NCBI Taxonomy" id="619741"/>
    <lineage>
        <taxon>Bacteria</taxon>
        <taxon>Bacillati</taxon>
        <taxon>Actinomycetota</taxon>
        <taxon>Actinomycetes</taxon>
        <taxon>Micromonosporales</taxon>
        <taxon>Micromonosporaceae</taxon>
        <taxon>Longispora</taxon>
    </lineage>
</organism>
<name>A0A8J7KI45_9ACTN</name>
<keyword evidence="3" id="KW-1185">Reference proteome</keyword>
<dbReference type="Proteomes" id="UP000622552">
    <property type="component" value="Unassembled WGS sequence"/>
</dbReference>
<feature type="signal peptide" evidence="1">
    <location>
        <begin position="1"/>
        <end position="29"/>
    </location>
</feature>
<dbReference type="SUPFAM" id="SSF53850">
    <property type="entry name" value="Periplasmic binding protein-like II"/>
    <property type="match status" value="1"/>
</dbReference>
<dbReference type="PANTHER" id="PTHR43649">
    <property type="entry name" value="ARABINOSE-BINDING PROTEIN-RELATED"/>
    <property type="match status" value="1"/>
</dbReference>